<protein>
    <submittedName>
        <fullName evidence="1">Major capsid protein</fullName>
    </submittedName>
</protein>
<proteinExistence type="predicted"/>
<sequence>MDWETEFSVIALTAALNDQPFVPGQLGALGIFEEDGVTSTMIKIEEKNGTLDLVEPTPRGGPGQTIGDEDRRKIPFEVDHYEINDTVMADEVQNVLQFGSDDQLESVQNRIDGKLARHARSLDATLEHQRVGAIKGVILSGKGVVLHNLYDRFGLAVPQPVALGIDGQVSGIASLIKGEVVYALEDELDAAYDHVHAMCGRDFHDALWAQKEVRETFLADNQGYQLRDGAPDVFTVGKVTFERYRTGKKATAANGGAAFLAPDEARVFPVGVPDLFITRFAPADLEEAVNTIGLPRYAHQYPMQNGKGRHLDSQMNAISLCTRPGVLKKLTIA</sequence>
<organism evidence="1 2">
    <name type="scientific">Palleronia caenipelagi</name>
    <dbReference type="NCBI Taxonomy" id="2489174"/>
    <lineage>
        <taxon>Bacteria</taxon>
        <taxon>Pseudomonadati</taxon>
        <taxon>Pseudomonadota</taxon>
        <taxon>Alphaproteobacteria</taxon>
        <taxon>Rhodobacterales</taxon>
        <taxon>Roseobacteraceae</taxon>
        <taxon>Palleronia</taxon>
    </lineage>
</organism>
<dbReference type="RefSeq" id="WP_142835361.1">
    <property type="nucleotide sequence ID" value="NZ_VFSV01000026.1"/>
</dbReference>
<reference evidence="1 2" key="1">
    <citation type="submission" date="2019-06" db="EMBL/GenBank/DDBJ databases">
        <title>Paenimaribius caenipelagi gen. nov., sp. nov., isolated from a tidal flat.</title>
        <authorList>
            <person name="Yoon J.-H."/>
        </authorList>
    </citation>
    <scope>NUCLEOTIDE SEQUENCE [LARGE SCALE GENOMIC DNA]</scope>
    <source>
        <strain evidence="1 2">JBTF-M29</strain>
    </source>
</reference>
<evidence type="ECO:0000313" key="1">
    <source>
        <dbReference type="EMBL" id="TRD16959.1"/>
    </source>
</evidence>
<dbReference type="InterPro" id="IPR005564">
    <property type="entry name" value="Major_capsid_GpE"/>
</dbReference>
<dbReference type="AlphaFoldDB" id="A0A547PS38"/>
<dbReference type="Pfam" id="PF03864">
    <property type="entry name" value="Phage_cap_E"/>
    <property type="match status" value="1"/>
</dbReference>
<dbReference type="EMBL" id="VFSV01000026">
    <property type="protein sequence ID" value="TRD16959.1"/>
    <property type="molecule type" value="Genomic_DNA"/>
</dbReference>
<name>A0A547PS38_9RHOB</name>
<accession>A0A547PS38</accession>
<dbReference type="Proteomes" id="UP000318590">
    <property type="component" value="Unassembled WGS sequence"/>
</dbReference>
<comment type="caution">
    <text evidence="1">The sequence shown here is derived from an EMBL/GenBank/DDBJ whole genome shotgun (WGS) entry which is preliminary data.</text>
</comment>
<keyword evidence="2" id="KW-1185">Reference proteome</keyword>
<evidence type="ECO:0000313" key="2">
    <source>
        <dbReference type="Proteomes" id="UP000318590"/>
    </source>
</evidence>
<gene>
    <name evidence="1" type="ORF">FEV53_13565</name>
</gene>
<dbReference type="OrthoDB" id="6388191at2"/>